<keyword evidence="2" id="KW-1185">Reference proteome</keyword>
<accession>A0A212THM8</accession>
<protein>
    <submittedName>
        <fullName evidence="1">Uncharacterized protein</fullName>
    </submittedName>
</protein>
<dbReference type="EMBL" id="FYEW01000001">
    <property type="protein sequence ID" value="SNC65475.1"/>
    <property type="molecule type" value="Genomic_DNA"/>
</dbReference>
<dbReference type="Proteomes" id="UP000198131">
    <property type="component" value="Unassembled WGS sequence"/>
</dbReference>
<dbReference type="RefSeq" id="WP_088842550.1">
    <property type="nucleotide sequence ID" value="NZ_FYEW01000001.1"/>
</dbReference>
<reference evidence="2" key="1">
    <citation type="submission" date="2017-06" db="EMBL/GenBank/DDBJ databases">
        <authorList>
            <person name="Varghese N."/>
            <person name="Submissions S."/>
        </authorList>
    </citation>
    <scope>NUCLEOTIDE SEQUENCE [LARGE SCALE GENOMIC DNA]</scope>
    <source>
        <strain evidence="2">DSM 11116</strain>
    </source>
</reference>
<evidence type="ECO:0000313" key="1">
    <source>
        <dbReference type="EMBL" id="SNC65475.1"/>
    </source>
</evidence>
<evidence type="ECO:0000313" key="2">
    <source>
        <dbReference type="Proteomes" id="UP000198131"/>
    </source>
</evidence>
<dbReference type="AlphaFoldDB" id="A0A212THM8"/>
<gene>
    <name evidence="1" type="ORF">SAMN06265337_1303</name>
</gene>
<sequence>MYLDTTPCIISEINKALSEGAYRVTCTYIGNHGGFVGIRSIPKHWNSLPCIEERIYEVPLLREPAELLWAIIQQLKFEQFSGNAELGREYVVIDSDAQWRAVRKAVDVASKQIHCLVAAGTPLSLAEVVSPIQPFKPPTALDVDPAEQIEDYFSF</sequence>
<name>A0A212THM8_9BACT</name>
<organism evidence="1 2">
    <name type="scientific">Hymenobacter gelipurpurascens</name>
    <dbReference type="NCBI Taxonomy" id="89968"/>
    <lineage>
        <taxon>Bacteria</taxon>
        <taxon>Pseudomonadati</taxon>
        <taxon>Bacteroidota</taxon>
        <taxon>Cytophagia</taxon>
        <taxon>Cytophagales</taxon>
        <taxon>Hymenobacteraceae</taxon>
        <taxon>Hymenobacter</taxon>
    </lineage>
</organism>
<proteinExistence type="predicted"/>